<evidence type="ECO:0000313" key="2">
    <source>
        <dbReference type="EMBL" id="TXC05633.1"/>
    </source>
</evidence>
<protein>
    <submittedName>
        <fullName evidence="2">Uncharacterized protein</fullName>
    </submittedName>
</protein>
<dbReference type="EMBL" id="VMNF01000006">
    <property type="protein sequence ID" value="TXC05633.1"/>
    <property type="molecule type" value="Genomic_DNA"/>
</dbReference>
<reference evidence="2 3" key="1">
    <citation type="submission" date="2019-07" db="EMBL/GenBank/DDBJ databases">
        <title>The First High-Quality Draft Genome Sequence of the Causal Agent of the Current Panama Disease Epidemic.</title>
        <authorList>
            <person name="Warmington R.J."/>
            <person name="Kay W."/>
            <person name="Jeffries A."/>
            <person name="Bebber D."/>
            <person name="Moore K."/>
            <person name="Studholme D.J."/>
        </authorList>
    </citation>
    <scope>NUCLEOTIDE SEQUENCE [LARGE SCALE GENOMIC DNA]</scope>
    <source>
        <strain evidence="2 3">TR4</strain>
    </source>
</reference>
<feature type="compositionally biased region" description="Polar residues" evidence="1">
    <location>
        <begin position="131"/>
        <end position="150"/>
    </location>
</feature>
<dbReference type="AlphaFoldDB" id="A0A5C6T438"/>
<proteinExistence type="predicted"/>
<dbReference type="Proteomes" id="UP000321331">
    <property type="component" value="Unassembled WGS sequence"/>
</dbReference>
<organism evidence="2 3">
    <name type="scientific">Fusarium oxysporum f. sp. cubense</name>
    <dbReference type="NCBI Taxonomy" id="61366"/>
    <lineage>
        <taxon>Eukaryota</taxon>
        <taxon>Fungi</taxon>
        <taxon>Dikarya</taxon>
        <taxon>Ascomycota</taxon>
        <taxon>Pezizomycotina</taxon>
        <taxon>Sordariomycetes</taxon>
        <taxon>Hypocreomycetidae</taxon>
        <taxon>Hypocreales</taxon>
        <taxon>Nectriaceae</taxon>
        <taxon>Fusarium</taxon>
        <taxon>Fusarium oxysporum species complex</taxon>
    </lineage>
</organism>
<name>A0A5C6T438_FUSOC</name>
<evidence type="ECO:0000256" key="1">
    <source>
        <dbReference type="SAM" id="MobiDB-lite"/>
    </source>
</evidence>
<evidence type="ECO:0000313" key="3">
    <source>
        <dbReference type="Proteomes" id="UP000321331"/>
    </source>
</evidence>
<sequence>MEKAYFDAITSEGKYKTSIEALKNNLLPAYKDTQFAYDSDTPEASRQEICNFLQGPDSEQPNTSKHYLVHKYGTSLGEAWAALAAVTAYKQHLGTGGNAASSGSDQGTSRPKRVRRSTVHANYGPFGEQIFGSSPANKTSSPDNPPSSLEQRAANLTRPESHSLLHTALLVETLVDFRDKRQRMSLETTGLNGQIIAIDDGGLTLKPDEDNGAFPDPDVTVALVEAKRCLKVDGGSPMISDECLAQMVYAAVMARDRDRTVQPVNASITITNTTQHYICFFQFDMKDDYLDDLKEGDVPTQQLTATVTEWFDLSQKKRRTAVLKNVYSLIDLAKEKPVFDFGEDRVRPRIFIVCVISGITAGAVHTVQPIGYLFSFTLDMVFSRPFSRHTKHQKTKT</sequence>
<comment type="caution">
    <text evidence="2">The sequence shown here is derived from an EMBL/GenBank/DDBJ whole genome shotgun (WGS) entry which is preliminary data.</text>
</comment>
<gene>
    <name evidence="2" type="ORF">FocTR4_00010917</name>
</gene>
<feature type="region of interest" description="Disordered" evidence="1">
    <location>
        <begin position="94"/>
        <end position="150"/>
    </location>
</feature>
<accession>A0A5C6T438</accession>
<feature type="compositionally biased region" description="Polar residues" evidence="1">
    <location>
        <begin position="98"/>
        <end position="109"/>
    </location>
</feature>